<dbReference type="Proteomes" id="UP000318141">
    <property type="component" value="Unassembled WGS sequence"/>
</dbReference>
<accession>A0A562BS54</accession>
<reference evidence="2 3" key="1">
    <citation type="submission" date="2019-07" db="EMBL/GenBank/DDBJ databases">
        <title>Genome sequencing of lignin-degrading bacterial isolates.</title>
        <authorList>
            <person name="Gladden J."/>
        </authorList>
    </citation>
    <scope>NUCLEOTIDE SEQUENCE [LARGE SCALE GENOMIC DNA]</scope>
    <source>
        <strain evidence="2 3">J11</strain>
    </source>
</reference>
<dbReference type="Gene3D" id="3.40.630.30">
    <property type="match status" value="1"/>
</dbReference>
<keyword evidence="3" id="KW-1185">Reference proteome</keyword>
<gene>
    <name evidence="2" type="ORF">L602_001400000230</name>
</gene>
<protein>
    <recommendedName>
        <fullName evidence="4">N-acetyltransferase domain-containing protein</fullName>
    </recommendedName>
</protein>
<evidence type="ECO:0000313" key="2">
    <source>
        <dbReference type="EMBL" id="TWG88108.1"/>
    </source>
</evidence>
<proteinExistence type="predicted"/>
<organism evidence="2 3">
    <name type="scientific">Cupriavidus gilardii J11</name>
    <dbReference type="NCBI Taxonomy" id="936133"/>
    <lineage>
        <taxon>Bacteria</taxon>
        <taxon>Pseudomonadati</taxon>
        <taxon>Pseudomonadota</taxon>
        <taxon>Betaproteobacteria</taxon>
        <taxon>Burkholderiales</taxon>
        <taxon>Burkholderiaceae</taxon>
        <taxon>Cupriavidus</taxon>
    </lineage>
</organism>
<feature type="compositionally biased region" description="Polar residues" evidence="1">
    <location>
        <begin position="11"/>
        <end position="24"/>
    </location>
</feature>
<dbReference type="EMBL" id="VLJN01000006">
    <property type="protein sequence ID" value="TWG88108.1"/>
    <property type="molecule type" value="Genomic_DNA"/>
</dbReference>
<comment type="caution">
    <text evidence="2">The sequence shown here is derived from an EMBL/GenBank/DDBJ whole genome shotgun (WGS) entry which is preliminary data.</text>
</comment>
<dbReference type="AlphaFoldDB" id="A0A562BS54"/>
<sequence>MPAFRTCAMPTPSSSGQSPALSTDLSNSRAVPLAAPLIRQATAADAARLADWLDAGRPLPALAARERRAMLEALLARPESGPCIVAELAPDLESPSQGTVQGLLTVHLTPRLDLAGLAAFAAEWWCLRPGLESGAMLAFCADWLVDWCRAHGVRHLVWSPDVAAQASSWAARMRPVAGGLPHLDLKPAAKELG</sequence>
<feature type="region of interest" description="Disordered" evidence="1">
    <location>
        <begin position="1"/>
        <end position="24"/>
    </location>
</feature>
<name>A0A562BS54_9BURK</name>
<dbReference type="InterPro" id="IPR016181">
    <property type="entry name" value="Acyl_CoA_acyltransferase"/>
</dbReference>
<dbReference type="SUPFAM" id="SSF55729">
    <property type="entry name" value="Acyl-CoA N-acyltransferases (Nat)"/>
    <property type="match status" value="1"/>
</dbReference>
<evidence type="ECO:0000313" key="3">
    <source>
        <dbReference type="Proteomes" id="UP000318141"/>
    </source>
</evidence>
<evidence type="ECO:0008006" key="4">
    <source>
        <dbReference type="Google" id="ProtNLM"/>
    </source>
</evidence>
<evidence type="ECO:0000256" key="1">
    <source>
        <dbReference type="SAM" id="MobiDB-lite"/>
    </source>
</evidence>